<name>A0A0M3IH75_ASCLU</name>
<reference evidence="2" key="1">
    <citation type="submission" date="2017-02" db="UniProtKB">
        <authorList>
            <consortium name="WormBaseParasite"/>
        </authorList>
    </citation>
    <scope>IDENTIFICATION</scope>
</reference>
<dbReference type="WBParaSite" id="ALUE_0001773401-mRNA-1">
    <property type="protein sequence ID" value="ALUE_0001773401-mRNA-1"/>
    <property type="gene ID" value="ALUE_0001773401"/>
</dbReference>
<keyword evidence="1" id="KW-1185">Reference proteome</keyword>
<dbReference type="Proteomes" id="UP000036681">
    <property type="component" value="Unplaced"/>
</dbReference>
<accession>A0A0M3IH75</accession>
<evidence type="ECO:0000313" key="2">
    <source>
        <dbReference type="WBParaSite" id="ALUE_0001773401-mRNA-1"/>
    </source>
</evidence>
<dbReference type="InterPro" id="IPR035940">
    <property type="entry name" value="CAP_sf"/>
</dbReference>
<dbReference type="SUPFAM" id="SSF55797">
    <property type="entry name" value="PR-1-like"/>
    <property type="match status" value="1"/>
</dbReference>
<evidence type="ECO:0000313" key="1">
    <source>
        <dbReference type="Proteomes" id="UP000036681"/>
    </source>
</evidence>
<proteinExistence type="predicted"/>
<sequence length="231" mass="26575">MSTTKRTIVEKTIVRRTPSGRILSKTTTRTVYYDDTDNKQRSNCANVEIEGTHCAGREPTMHVSNPRSYTRLEITEDVPSNRSRQFLSQQDYMKNRASGDDDRSLRSEYPESTRLADEVLYGDDWSNSGTLSRQSRVENGVVELNDDAKLSKRARDWAGYLVLSDQFRCREGSSMNVWMGSTPALCVVDEWERDMRSWSGDIFRCDKISKIGIGRAYDDRRHAFIIVAEYE</sequence>
<dbReference type="AlphaFoldDB" id="A0A0M3IH75"/>
<protein>
    <submittedName>
        <fullName evidence="2">SCP domain-containing protein</fullName>
    </submittedName>
</protein>
<organism evidence="1 2">
    <name type="scientific">Ascaris lumbricoides</name>
    <name type="common">Giant roundworm</name>
    <dbReference type="NCBI Taxonomy" id="6252"/>
    <lineage>
        <taxon>Eukaryota</taxon>
        <taxon>Metazoa</taxon>
        <taxon>Ecdysozoa</taxon>
        <taxon>Nematoda</taxon>
        <taxon>Chromadorea</taxon>
        <taxon>Rhabditida</taxon>
        <taxon>Spirurina</taxon>
        <taxon>Ascaridomorpha</taxon>
        <taxon>Ascaridoidea</taxon>
        <taxon>Ascarididae</taxon>
        <taxon>Ascaris</taxon>
    </lineage>
</organism>